<accession>A0A811SK64</accession>
<dbReference type="AlphaFoldDB" id="A0A811SK64"/>
<dbReference type="GO" id="GO:0005524">
    <property type="term" value="F:ATP binding"/>
    <property type="evidence" value="ECO:0007669"/>
    <property type="project" value="UniProtKB-KW"/>
</dbReference>
<evidence type="ECO:0000256" key="3">
    <source>
        <dbReference type="SAM" id="MobiDB-lite"/>
    </source>
</evidence>
<comment type="caution">
    <text evidence="5">The sequence shown here is derived from an EMBL/GenBank/DDBJ whole genome shotgun (WGS) entry which is preliminary data.</text>
</comment>
<gene>
    <name evidence="5" type="ORF">NCGR_LOCUS65109</name>
</gene>
<evidence type="ECO:0000256" key="1">
    <source>
        <dbReference type="ARBA" id="ARBA00022741"/>
    </source>
</evidence>
<feature type="region of interest" description="Disordered" evidence="3">
    <location>
        <begin position="458"/>
        <end position="502"/>
    </location>
</feature>
<dbReference type="PANTHER" id="PTHR27007">
    <property type="match status" value="1"/>
</dbReference>
<name>A0A811SK64_9POAL</name>
<keyword evidence="4" id="KW-1133">Transmembrane helix</keyword>
<reference evidence="5" key="1">
    <citation type="submission" date="2020-10" db="EMBL/GenBank/DDBJ databases">
        <authorList>
            <person name="Han B."/>
            <person name="Lu T."/>
            <person name="Zhao Q."/>
            <person name="Huang X."/>
            <person name="Zhao Y."/>
        </authorList>
    </citation>
    <scope>NUCLEOTIDE SEQUENCE</scope>
</reference>
<evidence type="ECO:0000256" key="2">
    <source>
        <dbReference type="ARBA" id="ARBA00022840"/>
    </source>
</evidence>
<feature type="transmembrane region" description="Helical" evidence="4">
    <location>
        <begin position="356"/>
        <end position="382"/>
    </location>
</feature>
<keyword evidence="6" id="KW-1185">Reference proteome</keyword>
<keyword evidence="4" id="KW-0472">Membrane</keyword>
<evidence type="ECO:0008006" key="7">
    <source>
        <dbReference type="Google" id="ProtNLM"/>
    </source>
</evidence>
<dbReference type="InterPro" id="IPR050528">
    <property type="entry name" value="L-type_Lectin-RKs"/>
</dbReference>
<proteinExistence type="predicted"/>
<keyword evidence="2" id="KW-0067">ATP-binding</keyword>
<organism evidence="5 6">
    <name type="scientific">Miscanthus lutarioriparius</name>
    <dbReference type="NCBI Taxonomy" id="422564"/>
    <lineage>
        <taxon>Eukaryota</taxon>
        <taxon>Viridiplantae</taxon>
        <taxon>Streptophyta</taxon>
        <taxon>Embryophyta</taxon>
        <taxon>Tracheophyta</taxon>
        <taxon>Spermatophyta</taxon>
        <taxon>Magnoliopsida</taxon>
        <taxon>Liliopsida</taxon>
        <taxon>Poales</taxon>
        <taxon>Poaceae</taxon>
        <taxon>PACMAD clade</taxon>
        <taxon>Panicoideae</taxon>
        <taxon>Andropogonodae</taxon>
        <taxon>Andropogoneae</taxon>
        <taxon>Saccharinae</taxon>
        <taxon>Miscanthus</taxon>
    </lineage>
</organism>
<dbReference type="EMBL" id="CAJGYO010000105">
    <property type="protein sequence ID" value="CAD6341011.1"/>
    <property type="molecule type" value="Genomic_DNA"/>
</dbReference>
<evidence type="ECO:0000313" key="6">
    <source>
        <dbReference type="Proteomes" id="UP000604825"/>
    </source>
</evidence>
<dbReference type="Proteomes" id="UP000604825">
    <property type="component" value="Unassembled WGS sequence"/>
</dbReference>
<evidence type="ECO:0000256" key="4">
    <source>
        <dbReference type="SAM" id="Phobius"/>
    </source>
</evidence>
<sequence length="502" mass="52707">MSPRVSSSRESSLYEQKLLSIIDNVKKSDNGKFFAWDGQEIPCHTDILSQSPPLRLHWQLACLMFQLCNYAGNNTHRVFLLLVFLPHATFSATAGGGCNRQCGSTLVPYPFGFSGDCPILLGCNASASTALLLTNSPAASPPYPILSFNGTASTFVVSLPTWCTRTVSEARAALNANGSAGYGVTNHTGLFLSGAGCRTTHDGAAAAANCSVSADIMTSVLRTAGCGDNDTTLVCVSSARPAPISHAAARGEGQFMRWDEVDAVGCEDALVSVVYTAQMVPSEEYGVAELGWWLNGTCANATNSVQCAQNATCQDVQTPNGAWGHRCTCVDGIAGDGFVAGDGCHYDQAAPVHGKLAVIAGVVSAASFAFLLCIGLSGWFCLRQRKRQNLMVWVWDSYGGGTILDAADARLRGQFDGREMACAMLVGLWCAHPDRGLRPTVRQAVNVLRFEGPPPTLPAKMPVATYGPPADRPASTTSSMEPATTVSGGDGVGTTKPSALSS</sequence>
<evidence type="ECO:0000313" key="5">
    <source>
        <dbReference type="EMBL" id="CAD6341011.1"/>
    </source>
</evidence>
<dbReference type="Gene3D" id="1.10.510.10">
    <property type="entry name" value="Transferase(Phosphotransferase) domain 1"/>
    <property type="match status" value="1"/>
</dbReference>
<keyword evidence="4" id="KW-0812">Transmembrane</keyword>
<keyword evidence="1" id="KW-0547">Nucleotide-binding</keyword>
<protein>
    <recommendedName>
        <fullName evidence="7">EGF-like domain-containing protein</fullName>
    </recommendedName>
</protein>
<dbReference type="OrthoDB" id="691441at2759"/>